<feature type="region of interest" description="Disordered" evidence="1">
    <location>
        <begin position="91"/>
        <end position="130"/>
    </location>
</feature>
<evidence type="ECO:0000313" key="2">
    <source>
        <dbReference type="EMBL" id="OAQ36682.1"/>
    </source>
</evidence>
<dbReference type="AlphaFoldDB" id="A0A197KG29"/>
<keyword evidence="3" id="KW-1185">Reference proteome</keyword>
<evidence type="ECO:0000256" key="1">
    <source>
        <dbReference type="SAM" id="MobiDB-lite"/>
    </source>
</evidence>
<sequence>MDFTFTVPSGIPPITFGSTTSTTTSDATSPKQPTSSTTTTSAIDSLDEHISLKRIHGVGDTKQWRRRLIHQIEDRIKDRREAIHNAQRRGFVGATGSSGSGNESGVGSRAASGGVGDEFSRAALPGNQGGEAVGPSEALVLGGDSYISEEEERRIVAEVWEAFKNENYEALALAFQGMTDKELEDIEQEILQHNYATESDPMYEAVMDMEETNVEEYVQQYMNQTNKQKAAASEEMMKALSVAWTLLSSTACIRCHQGGIIFDPLLPGSLAEGARALCNGSPGNGTGEGRGGCGFRLERDALLYLANAANTHSQTCAGQLQVGYDEDIGLLVACSHCDFLA</sequence>
<reference evidence="2 3" key="1">
    <citation type="submission" date="2016-05" db="EMBL/GenBank/DDBJ databases">
        <title>Genome sequencing reveals origins of a unique bacterial endosymbiosis in the earliest lineages of terrestrial Fungi.</title>
        <authorList>
            <consortium name="DOE Joint Genome Institute"/>
            <person name="Uehling J."/>
            <person name="Gryganskyi A."/>
            <person name="Hameed K."/>
            <person name="Tschaplinski T."/>
            <person name="Misztal P."/>
            <person name="Wu S."/>
            <person name="Desiro A."/>
            <person name="Vande Pol N."/>
            <person name="Du Z.-Y."/>
            <person name="Zienkiewicz A."/>
            <person name="Zienkiewicz K."/>
            <person name="Morin E."/>
            <person name="Tisserant E."/>
            <person name="Splivallo R."/>
            <person name="Hainaut M."/>
            <person name="Henrissat B."/>
            <person name="Ohm R."/>
            <person name="Kuo A."/>
            <person name="Yan J."/>
            <person name="Lipzen A."/>
            <person name="Nolan M."/>
            <person name="Labutti K."/>
            <person name="Barry K."/>
            <person name="Goldstein A."/>
            <person name="Labbe J."/>
            <person name="Schadt C."/>
            <person name="Tuskan G."/>
            <person name="Grigoriev I."/>
            <person name="Martin F."/>
            <person name="Vilgalys R."/>
            <person name="Bonito G."/>
        </authorList>
    </citation>
    <scope>NUCLEOTIDE SEQUENCE [LARGE SCALE GENOMIC DNA]</scope>
    <source>
        <strain evidence="2 3">AG-77</strain>
    </source>
</reference>
<accession>A0A197KG29</accession>
<dbReference type="Proteomes" id="UP000078512">
    <property type="component" value="Unassembled WGS sequence"/>
</dbReference>
<dbReference type="OrthoDB" id="2377901at2759"/>
<dbReference type="EMBL" id="KV442011">
    <property type="protein sequence ID" value="OAQ36682.1"/>
    <property type="molecule type" value="Genomic_DNA"/>
</dbReference>
<protein>
    <submittedName>
        <fullName evidence="2">Uncharacterized protein</fullName>
    </submittedName>
</protein>
<feature type="region of interest" description="Disordered" evidence="1">
    <location>
        <begin position="1"/>
        <end position="42"/>
    </location>
</feature>
<evidence type="ECO:0000313" key="3">
    <source>
        <dbReference type="Proteomes" id="UP000078512"/>
    </source>
</evidence>
<feature type="compositionally biased region" description="Low complexity" evidence="1">
    <location>
        <begin position="15"/>
        <end position="41"/>
    </location>
</feature>
<proteinExistence type="predicted"/>
<organism evidence="2 3">
    <name type="scientific">Linnemannia elongata AG-77</name>
    <dbReference type="NCBI Taxonomy" id="1314771"/>
    <lineage>
        <taxon>Eukaryota</taxon>
        <taxon>Fungi</taxon>
        <taxon>Fungi incertae sedis</taxon>
        <taxon>Mucoromycota</taxon>
        <taxon>Mortierellomycotina</taxon>
        <taxon>Mortierellomycetes</taxon>
        <taxon>Mortierellales</taxon>
        <taxon>Mortierellaceae</taxon>
        <taxon>Linnemannia</taxon>
    </lineage>
</organism>
<name>A0A197KG29_9FUNG</name>
<gene>
    <name evidence="2" type="ORF">K457DRAFT_131876</name>
</gene>